<dbReference type="EMBL" id="KL250860">
    <property type="protein sequence ID" value="KGB37247.1"/>
    <property type="molecule type" value="Genomic_DNA"/>
</dbReference>
<sequence>MPVKAVSPNIKKTSRHLISLRLIYYSVSHHYTNFGDDTSPTFLPSCSVKNSCVNDNIYTVYLIRDVPYD</sequence>
<gene>
    <name evidence="1" type="ORF">MS3_05569</name>
</gene>
<organism evidence="1">
    <name type="scientific">Schistosoma haematobium</name>
    <name type="common">Blood fluke</name>
    <dbReference type="NCBI Taxonomy" id="6185"/>
    <lineage>
        <taxon>Eukaryota</taxon>
        <taxon>Metazoa</taxon>
        <taxon>Spiralia</taxon>
        <taxon>Lophotrochozoa</taxon>
        <taxon>Platyhelminthes</taxon>
        <taxon>Trematoda</taxon>
        <taxon>Digenea</taxon>
        <taxon>Strigeidida</taxon>
        <taxon>Schistosomatoidea</taxon>
        <taxon>Schistosomatidae</taxon>
        <taxon>Schistosoma</taxon>
    </lineage>
</organism>
<proteinExistence type="predicted"/>
<reference evidence="1" key="1">
    <citation type="journal article" date="2012" name="Nat. Genet.">
        <title>Whole-genome sequence of Schistosoma haematobium.</title>
        <authorList>
            <person name="Young N.D."/>
            <person name="Jex A.R."/>
            <person name="Li B."/>
            <person name="Liu S."/>
            <person name="Yang L."/>
            <person name="Xiong Z."/>
            <person name="Li Y."/>
            <person name="Cantacessi C."/>
            <person name="Hall R.S."/>
            <person name="Xu X."/>
            <person name="Chen F."/>
            <person name="Wu X."/>
            <person name="Zerlotini A."/>
            <person name="Oliveira G."/>
            <person name="Hofmann A."/>
            <person name="Zhang G."/>
            <person name="Fang X."/>
            <person name="Kang Y."/>
            <person name="Campbell B.E."/>
            <person name="Loukas A."/>
            <person name="Ranganathan S."/>
            <person name="Rollinson D."/>
            <person name="Rinaldi G."/>
            <person name="Brindley P.J."/>
            <person name="Yang H."/>
            <person name="Wang J."/>
            <person name="Wang J."/>
            <person name="Gasser R.B."/>
        </authorList>
    </citation>
    <scope>NUCLEOTIDE SEQUENCE [LARGE SCALE GENOMIC DNA]</scope>
</reference>
<accession>A0A094ZSV7</accession>
<dbReference type="AlphaFoldDB" id="A0A094ZSV7"/>
<protein>
    <submittedName>
        <fullName evidence="1">Uncharacterized protein</fullName>
    </submittedName>
</protein>
<evidence type="ECO:0000313" key="1">
    <source>
        <dbReference type="EMBL" id="KGB37247.1"/>
    </source>
</evidence>
<name>A0A094ZSV7_SCHHA</name>